<organism evidence="2 3">
    <name type="scientific">Cymbomonas tetramitiformis</name>
    <dbReference type="NCBI Taxonomy" id="36881"/>
    <lineage>
        <taxon>Eukaryota</taxon>
        <taxon>Viridiplantae</taxon>
        <taxon>Chlorophyta</taxon>
        <taxon>Pyramimonadophyceae</taxon>
        <taxon>Pyramimonadales</taxon>
        <taxon>Pyramimonadaceae</taxon>
        <taxon>Cymbomonas</taxon>
    </lineage>
</organism>
<proteinExistence type="predicted"/>
<dbReference type="EMBL" id="LGRX02001241">
    <property type="protein sequence ID" value="KAK3286507.1"/>
    <property type="molecule type" value="Genomic_DNA"/>
</dbReference>
<dbReference type="AlphaFoldDB" id="A0AAE0GY51"/>
<evidence type="ECO:0000313" key="2">
    <source>
        <dbReference type="EMBL" id="KAK3286507.1"/>
    </source>
</evidence>
<name>A0AAE0GY51_9CHLO</name>
<evidence type="ECO:0000256" key="1">
    <source>
        <dbReference type="SAM" id="MobiDB-lite"/>
    </source>
</evidence>
<dbReference type="Proteomes" id="UP001190700">
    <property type="component" value="Unassembled WGS sequence"/>
</dbReference>
<evidence type="ECO:0000313" key="3">
    <source>
        <dbReference type="Proteomes" id="UP001190700"/>
    </source>
</evidence>
<accession>A0AAE0GY51</accession>
<comment type="caution">
    <text evidence="2">The sequence shown here is derived from an EMBL/GenBank/DDBJ whole genome shotgun (WGS) entry which is preliminary data.</text>
</comment>
<feature type="compositionally biased region" description="Acidic residues" evidence="1">
    <location>
        <begin position="59"/>
        <end position="69"/>
    </location>
</feature>
<protein>
    <submittedName>
        <fullName evidence="2">Uncharacterized protein</fullName>
    </submittedName>
</protein>
<feature type="region of interest" description="Disordered" evidence="1">
    <location>
        <begin position="59"/>
        <end position="87"/>
    </location>
</feature>
<keyword evidence="3" id="KW-1185">Reference proteome</keyword>
<sequence>MSTIGYTVEILVSRLALTSESAWGKDWKPKPAEGAALAVAPPAKSRKVEKAYVASFLDDGDTDEGEELASVDGPAGDTSKPPTASDDFAKYLALPR</sequence>
<reference evidence="2 3" key="1">
    <citation type="journal article" date="2015" name="Genome Biol. Evol.">
        <title>Comparative Genomics of a Bacterivorous Green Alga Reveals Evolutionary Causalities and Consequences of Phago-Mixotrophic Mode of Nutrition.</title>
        <authorList>
            <person name="Burns J.A."/>
            <person name="Paasch A."/>
            <person name="Narechania A."/>
            <person name="Kim E."/>
        </authorList>
    </citation>
    <scope>NUCLEOTIDE SEQUENCE [LARGE SCALE GENOMIC DNA]</scope>
    <source>
        <strain evidence="2 3">PLY_AMNH</strain>
    </source>
</reference>
<gene>
    <name evidence="2" type="ORF">CYMTET_5943</name>
</gene>